<evidence type="ECO:0000313" key="5">
    <source>
        <dbReference type="Proteomes" id="UP001281614"/>
    </source>
</evidence>
<dbReference type="PANTHER" id="PTHR23079">
    <property type="entry name" value="RNA-DEPENDENT RNA POLYMERASE"/>
    <property type="match status" value="1"/>
</dbReference>
<feature type="domain" description="RDRP core" evidence="3">
    <location>
        <begin position="400"/>
        <end position="1043"/>
    </location>
</feature>
<evidence type="ECO:0000256" key="2">
    <source>
        <dbReference type="SAM" id="MobiDB-lite"/>
    </source>
</evidence>
<feature type="compositionally biased region" description="Low complexity" evidence="2">
    <location>
        <begin position="215"/>
        <end position="224"/>
    </location>
</feature>
<dbReference type="InterPro" id="IPR057596">
    <property type="entry name" value="RDRP_core"/>
</dbReference>
<dbReference type="GO" id="GO:0030422">
    <property type="term" value="P:siRNA processing"/>
    <property type="evidence" value="ECO:0007669"/>
    <property type="project" value="TreeGrafter"/>
</dbReference>
<dbReference type="Gene3D" id="1.10.8.790">
    <property type="entry name" value="RNA-dependent RNA polymerase, slab domain, helical subdomain-like"/>
    <property type="match status" value="1"/>
</dbReference>
<dbReference type="EC" id="2.7.7.48" evidence="1"/>
<dbReference type="PANTHER" id="PTHR23079:SF14">
    <property type="entry name" value="RNA-DEPENDENT RNA POLYMERASE"/>
    <property type="match status" value="1"/>
</dbReference>
<name>A0AAD9YLX5_COLKA</name>
<keyword evidence="1 4" id="KW-0696">RNA-directed RNA polymerase</keyword>
<comment type="catalytic activity">
    <reaction evidence="1">
        <text>RNA(n) + a ribonucleoside 5'-triphosphate = RNA(n+1) + diphosphate</text>
        <dbReference type="Rhea" id="RHEA:21248"/>
        <dbReference type="Rhea" id="RHEA-COMP:14527"/>
        <dbReference type="Rhea" id="RHEA-COMP:17342"/>
        <dbReference type="ChEBI" id="CHEBI:33019"/>
        <dbReference type="ChEBI" id="CHEBI:61557"/>
        <dbReference type="ChEBI" id="CHEBI:140395"/>
        <dbReference type="EC" id="2.7.7.48"/>
    </reaction>
</comment>
<proteinExistence type="inferred from homology"/>
<dbReference type="GO" id="GO:0031380">
    <property type="term" value="C:nuclear RNA-directed RNA polymerase complex"/>
    <property type="evidence" value="ECO:0007669"/>
    <property type="project" value="TreeGrafter"/>
</dbReference>
<dbReference type="InterPro" id="IPR007855">
    <property type="entry name" value="RDRP"/>
</dbReference>
<dbReference type="GO" id="GO:0003968">
    <property type="term" value="F:RNA-directed RNA polymerase activity"/>
    <property type="evidence" value="ECO:0007669"/>
    <property type="project" value="UniProtKB-KW"/>
</dbReference>
<evidence type="ECO:0000256" key="1">
    <source>
        <dbReference type="RuleBase" id="RU363098"/>
    </source>
</evidence>
<evidence type="ECO:0000313" key="4">
    <source>
        <dbReference type="EMBL" id="KAK2770410.1"/>
    </source>
</evidence>
<comment type="caution">
    <text evidence="4">The sequence shown here is derived from an EMBL/GenBank/DDBJ whole genome shotgun (WGS) entry which is preliminary data.</text>
</comment>
<gene>
    <name evidence="4" type="ORF">CKAH01_14753</name>
</gene>
<keyword evidence="1" id="KW-0548">Nucleotidyltransferase</keyword>
<accession>A0AAD9YLX5</accession>
<organism evidence="4 5">
    <name type="scientific">Colletotrichum kahawae</name>
    <name type="common">Coffee berry disease fungus</name>
    <dbReference type="NCBI Taxonomy" id="34407"/>
    <lineage>
        <taxon>Eukaryota</taxon>
        <taxon>Fungi</taxon>
        <taxon>Dikarya</taxon>
        <taxon>Ascomycota</taxon>
        <taxon>Pezizomycotina</taxon>
        <taxon>Sordariomycetes</taxon>
        <taxon>Hypocreomycetidae</taxon>
        <taxon>Glomerellales</taxon>
        <taxon>Glomerellaceae</taxon>
        <taxon>Colletotrichum</taxon>
        <taxon>Colletotrichum gloeosporioides species complex</taxon>
    </lineage>
</organism>
<dbReference type="AlphaFoldDB" id="A0AAD9YLX5"/>
<sequence>MAPQNDTIPEKVITTIRELNSKYNLAIEIPDTTSTSSLVSSRAQCDAQFARSVAILKYAIHHYHRNVFVLDKILRSFLWEALAISEDWIRPCQPYDMTAATATPPKAHSPGELLRLQLTLINVLKRAVETTGDTPSAEDNEVGFSQSANPFQPASAGVIVSHPSMTTCVLTPESTGATTCVTPPGTAKSVPVDSSAKEIPGTQRTVPEQEHAPPSSSHSHSYDVSSRELGVGAHLSNHGHPPGCASFPGDASPGALTTYSEVSGIDDPSLYEPISKPSQTPAPVVDLRSRLDATWPIFPSWLTRAPFAIAWEVTRIALHCGVNLGNLTMSYDGTWDDYDTMCRALKEHPSFGTKVFPGRPAPDAWATGLRGFESLQGQHVTFAASLVQTKNVCSGPIFSLVMKPAVLDKGCRLYRRFGSDRFLGLAIPSPSSWTAPINDSDKSEEVIRWLSSCSHRLAGRQWRAFYARDSGRKVPQASVLLGPQPKAISQTTLTYFAEDGSDFAAAYSPFPWLRNVSGEPRQKLEVREMLDWLLQLDRNEDQPYLKLFARIQLGLSKTTAVAVLDQDQIRHMQQDVVSPIGQVMNDGVGRMSLSLARKVKDVLGLSDIPSAIQGRLGSAKGMWIIDIEDTGSDIWIETWPSQRKWNCDLLHQEHRTLEIKDFVAEPRSANLNLQFLPILEDRAKDKQRMRKVVGDNLLHQLSDETEAQKNAIKHPLQFRQWVNENAHARRRRLAHGDVPFLAGLPDSEEEQLNYLVDGGFEPTKQKFMQDITWGLRHKKCESLLKRMSIRVPDSAYLYMVVDFWGILEENEVHVCFSSPFRTESFSDSMLHGRDVLVARSPAHLVSDIQRVKAVFKPELRALKDIIVFPAKGDVALADKLSGGDYDGDRAWVCWEPTIVSNFENANVPTRPDLSGFLRKDGASFGDLTRQVGKSSAASAMITRSIAFETQPKFLGTVTKFKERLCYIMNDVDNEQALWLSTLLGSLVDQSKQGLQFTAGDWQRFRDKLLSSCQVRMVGETAYERKSWTSREDPVHIIDFLKFKVAKPAVEEELRKLSQAMNLSPGSSREVALLTPCEENNGAQTAEYWDGDLVVPYKDLAKLASTDPVVKKVLANMREDLEMIKTKWDSSVVPVTDESQRPGLMVEIFKEWCAIRPRADAELSPAVMTWLEPSYASEEHSTWALLRASTSFKCWYQKPKLVWRMAGIQLQFIKSRARRGQVPVSVVPDMYAALKPDGKFIRQAVSRVGEVMEPGVGIDDDAAGDGWDV</sequence>
<comment type="similarity">
    <text evidence="1">Belongs to the RdRP family.</text>
</comment>
<feature type="region of interest" description="Disordered" evidence="2">
    <location>
        <begin position="175"/>
        <end position="225"/>
    </location>
</feature>
<dbReference type="Pfam" id="PF05183">
    <property type="entry name" value="RdRP"/>
    <property type="match status" value="1"/>
</dbReference>
<keyword evidence="1" id="KW-0808">Transferase</keyword>
<evidence type="ECO:0000259" key="3">
    <source>
        <dbReference type="Pfam" id="PF05183"/>
    </source>
</evidence>
<dbReference type="Proteomes" id="UP001281614">
    <property type="component" value="Unassembled WGS sequence"/>
</dbReference>
<dbReference type="GO" id="GO:0003723">
    <property type="term" value="F:RNA binding"/>
    <property type="evidence" value="ECO:0007669"/>
    <property type="project" value="UniProtKB-KW"/>
</dbReference>
<dbReference type="EMBL" id="VYYT01000096">
    <property type="protein sequence ID" value="KAK2770410.1"/>
    <property type="molecule type" value="Genomic_DNA"/>
</dbReference>
<keyword evidence="5" id="KW-1185">Reference proteome</keyword>
<reference evidence="4" key="1">
    <citation type="submission" date="2023-02" db="EMBL/GenBank/DDBJ databases">
        <title>Colletotrichum kahawae CIFC_Que2 genome sequencing and assembly.</title>
        <authorList>
            <person name="Baroncelli R."/>
        </authorList>
    </citation>
    <scope>NUCLEOTIDE SEQUENCE</scope>
    <source>
        <strain evidence="4">CIFC_Que2</strain>
    </source>
</reference>
<keyword evidence="1" id="KW-0694">RNA-binding</keyword>
<protein>
    <recommendedName>
        <fullName evidence="1">RNA-dependent RNA polymerase</fullName>
        <ecNumber evidence="1">2.7.7.48</ecNumber>
    </recommendedName>
</protein>